<dbReference type="EMBL" id="QOIP01000004">
    <property type="protein sequence ID" value="RLU24281.1"/>
    <property type="molecule type" value="Genomic_DNA"/>
</dbReference>
<proteinExistence type="predicted"/>
<gene>
    <name evidence="2" type="ORF">DMN91_004493</name>
</gene>
<comment type="caution">
    <text evidence="2">The sequence shown here is derived from an EMBL/GenBank/DDBJ whole genome shotgun (WGS) entry which is preliminary data.</text>
</comment>
<sequence length="161" mass="18607">MTLPVSSYEELLIQVRELTHETILLQRQLSSDLFDNADPPDVNHNFSCVQKNYEKGKLLTDNVTRHCDKTREIETGQNPLVEYNNLRCPPRYHHDLEATETARSGELTSRLLAWRSRDRHHPTVLQVRQCRTWPISRRESLRNTDRPVRQVATSGVPAAPG</sequence>
<dbReference type="OrthoDB" id="5918429at2759"/>
<evidence type="ECO:0000256" key="1">
    <source>
        <dbReference type="SAM" id="MobiDB-lite"/>
    </source>
</evidence>
<dbReference type="Proteomes" id="UP000279307">
    <property type="component" value="Chromosome 4"/>
</dbReference>
<protein>
    <submittedName>
        <fullName evidence="2">Uncharacterized protein</fullName>
    </submittedName>
</protein>
<evidence type="ECO:0000313" key="2">
    <source>
        <dbReference type="EMBL" id="RLU24281.1"/>
    </source>
</evidence>
<reference evidence="2" key="1">
    <citation type="journal article" date="2018" name="Genome Res.">
        <title>The genomic architecture and molecular evolution of ant odorant receptors.</title>
        <authorList>
            <person name="McKenzie S.K."/>
            <person name="Kronauer D.J.C."/>
        </authorList>
    </citation>
    <scope>NUCLEOTIDE SEQUENCE [LARGE SCALE GENOMIC DNA]</scope>
    <source>
        <strain evidence="2">Clonal line C1</strain>
    </source>
</reference>
<feature type="region of interest" description="Disordered" evidence="1">
    <location>
        <begin position="141"/>
        <end position="161"/>
    </location>
</feature>
<accession>A0A3L8DV56</accession>
<reference evidence="2" key="2">
    <citation type="submission" date="2018-07" db="EMBL/GenBank/DDBJ databases">
        <authorList>
            <person name="Mckenzie S.K."/>
            <person name="Kronauer D.J.C."/>
        </authorList>
    </citation>
    <scope>NUCLEOTIDE SEQUENCE</scope>
    <source>
        <strain evidence="2">Clonal line C1</strain>
    </source>
</reference>
<dbReference type="AlphaFoldDB" id="A0A3L8DV56"/>
<name>A0A3L8DV56_OOCBI</name>
<organism evidence="2">
    <name type="scientific">Ooceraea biroi</name>
    <name type="common">Clonal raider ant</name>
    <name type="synonym">Cerapachys biroi</name>
    <dbReference type="NCBI Taxonomy" id="2015173"/>
    <lineage>
        <taxon>Eukaryota</taxon>
        <taxon>Metazoa</taxon>
        <taxon>Ecdysozoa</taxon>
        <taxon>Arthropoda</taxon>
        <taxon>Hexapoda</taxon>
        <taxon>Insecta</taxon>
        <taxon>Pterygota</taxon>
        <taxon>Neoptera</taxon>
        <taxon>Endopterygota</taxon>
        <taxon>Hymenoptera</taxon>
        <taxon>Apocrita</taxon>
        <taxon>Aculeata</taxon>
        <taxon>Formicoidea</taxon>
        <taxon>Formicidae</taxon>
        <taxon>Dorylinae</taxon>
        <taxon>Ooceraea</taxon>
    </lineage>
</organism>